<dbReference type="NCBIfam" id="TIGR01484">
    <property type="entry name" value="HAD-SF-IIB"/>
    <property type="match status" value="1"/>
</dbReference>
<dbReference type="Gene3D" id="3.40.50.1000">
    <property type="entry name" value="HAD superfamily/HAD-like"/>
    <property type="match status" value="1"/>
</dbReference>
<dbReference type="GO" id="GO:0005829">
    <property type="term" value="C:cytosol"/>
    <property type="evidence" value="ECO:0007669"/>
    <property type="project" value="TreeGrafter"/>
</dbReference>
<accession>A0A6G5RM03</accession>
<dbReference type="SFLD" id="SFLDG01140">
    <property type="entry name" value="C2.B:_Phosphomannomutase_and_P"/>
    <property type="match status" value="1"/>
</dbReference>
<dbReference type="PANTHER" id="PTHR10000:SF57">
    <property type="entry name" value="KANOSAMINE-6-PHOSPHATE PHOSPHATASE"/>
    <property type="match status" value="1"/>
</dbReference>
<dbReference type="GO" id="GO:0000287">
    <property type="term" value="F:magnesium ion binding"/>
    <property type="evidence" value="ECO:0007669"/>
    <property type="project" value="TreeGrafter"/>
</dbReference>
<dbReference type="Proteomes" id="UP000495940">
    <property type="component" value="Chromosome"/>
</dbReference>
<keyword evidence="1 4" id="KW-0378">Hydrolase</keyword>
<evidence type="ECO:0000259" key="3">
    <source>
        <dbReference type="Pfam" id="PF05116"/>
    </source>
</evidence>
<dbReference type="InterPro" id="IPR006379">
    <property type="entry name" value="HAD-SF_hydro_IIB"/>
</dbReference>
<keyword evidence="5" id="KW-1185">Reference proteome</keyword>
<protein>
    <submittedName>
        <fullName evidence="4">Hydrolase</fullName>
    </submittedName>
</protein>
<dbReference type="SFLD" id="SFLDS00003">
    <property type="entry name" value="Haloacid_Dehalogenase"/>
    <property type="match status" value="1"/>
</dbReference>
<dbReference type="KEGG" id="shaw:CEB94_31525"/>
<proteinExistence type="predicted"/>
<dbReference type="InterPro" id="IPR006380">
    <property type="entry name" value="SPP-like_dom"/>
</dbReference>
<reference evidence="4 5" key="1">
    <citation type="submission" date="2017-06" db="EMBL/GenBank/DDBJ databases">
        <title>Complete Genome Sequence of Streptomyces hawaiiensis NRRL 15010 and insights into acyldepsipeptides biosynthesis.</title>
        <authorList>
            <person name="Mariita R.M."/>
            <person name="Sello J.K."/>
        </authorList>
    </citation>
    <scope>NUCLEOTIDE SEQUENCE [LARGE SCALE GENOMIC DNA]</scope>
    <source>
        <strain evidence="4 5">ATCC 12236</strain>
    </source>
</reference>
<dbReference type="GO" id="GO:0016791">
    <property type="term" value="F:phosphatase activity"/>
    <property type="evidence" value="ECO:0007669"/>
    <property type="project" value="TreeGrafter"/>
</dbReference>
<evidence type="ECO:0000256" key="1">
    <source>
        <dbReference type="ARBA" id="ARBA00022801"/>
    </source>
</evidence>
<evidence type="ECO:0000313" key="4">
    <source>
        <dbReference type="EMBL" id="QCD58861.1"/>
    </source>
</evidence>
<dbReference type="SFLD" id="SFLDG01141">
    <property type="entry name" value="C2.B.1:_Sucrose_Phosphatase_Li"/>
    <property type="match status" value="1"/>
</dbReference>
<sequence>MTDTLPSDATGGPAPDPPPHLRLPEPAGWAAFSDFDETYLAHAATREQRAHLAALEEFLLTEAREHGLLFGWVTGSSLASVREKMARCGARVLPHFVAGALGTELTFFPDGVARPDPEWRQLLRDSGFDQARVAKAVDRLARHRVELFPQNAPHTGNPTEFLVNHYFRSLGDPQRDEQSLDLVRDLAHEYGLGINVSRCNPATGDPADCYDVDFLPQVCGKRNVVRHLCARFGVAPERTLAFGDSGNDLEMLGAVRHGYLVANCTPEARSRFPQVSPHPHTQALLTAFRHHLGR</sequence>
<dbReference type="PANTHER" id="PTHR10000">
    <property type="entry name" value="PHOSPHOSERINE PHOSPHATASE"/>
    <property type="match status" value="1"/>
</dbReference>
<feature type="compositionally biased region" description="Low complexity" evidence="2">
    <location>
        <begin position="1"/>
        <end position="13"/>
    </location>
</feature>
<feature type="domain" description="Sucrose phosphatase-like" evidence="3">
    <location>
        <begin position="33"/>
        <end position="267"/>
    </location>
</feature>
<evidence type="ECO:0000313" key="5">
    <source>
        <dbReference type="Proteomes" id="UP000495940"/>
    </source>
</evidence>
<organism evidence="4 5">
    <name type="scientific">Streptomyces hawaiiensis</name>
    <dbReference type="NCBI Taxonomy" id="67305"/>
    <lineage>
        <taxon>Bacteria</taxon>
        <taxon>Bacillati</taxon>
        <taxon>Actinomycetota</taxon>
        <taxon>Actinomycetes</taxon>
        <taxon>Kitasatosporales</taxon>
        <taxon>Streptomycetaceae</taxon>
        <taxon>Streptomyces</taxon>
    </lineage>
</organism>
<name>A0A6G5RM03_9ACTN</name>
<dbReference type="Gene3D" id="3.30.70.1410">
    <property type="entry name" value="yhjk (haloacid dehalogenase-like hydrolase protein) domain"/>
    <property type="match status" value="1"/>
</dbReference>
<dbReference type="InterPro" id="IPR036412">
    <property type="entry name" value="HAD-like_sf"/>
</dbReference>
<dbReference type="SUPFAM" id="SSF56784">
    <property type="entry name" value="HAD-like"/>
    <property type="match status" value="1"/>
</dbReference>
<dbReference type="AlphaFoldDB" id="A0A6G5RM03"/>
<feature type="region of interest" description="Disordered" evidence="2">
    <location>
        <begin position="1"/>
        <end position="22"/>
    </location>
</feature>
<dbReference type="Pfam" id="PF05116">
    <property type="entry name" value="S6PP"/>
    <property type="match status" value="1"/>
</dbReference>
<dbReference type="EMBL" id="CP021978">
    <property type="protein sequence ID" value="QCD58861.1"/>
    <property type="molecule type" value="Genomic_DNA"/>
</dbReference>
<dbReference type="RefSeq" id="WP_175435332.1">
    <property type="nucleotide sequence ID" value="NZ_CP021978.1"/>
</dbReference>
<evidence type="ECO:0000256" key="2">
    <source>
        <dbReference type="SAM" id="MobiDB-lite"/>
    </source>
</evidence>
<gene>
    <name evidence="4" type="ORF">CEB94_31525</name>
</gene>
<dbReference type="InterPro" id="IPR023214">
    <property type="entry name" value="HAD_sf"/>
</dbReference>